<dbReference type="EMBL" id="CACRUQ010000021">
    <property type="protein sequence ID" value="VYU40000.1"/>
    <property type="molecule type" value="Genomic_DNA"/>
</dbReference>
<sequence length="324" mass="38084">MVNFNGDADKIPFYETFEFTREDIAHLLQYMGLTNAQESCQIEHMNKFIFLHGDEQEVYNKDERNFIENAGDVYIYKEFYKRTKRGVMPCRIIATEISGINGIKNSLFFMKEINKAIGGFTIFFIKAGVNYYIGIRAFKDVNDDCIISKPIALTEDFEEITDKLSYVADSDDFIDYYRTLVDAIEENNLALTDYDRQIEIKRGIQYSYLNMLSEISHIYKVSFSGEIERYYKSFEGIEEINYLSIVKECIAELSFIKSFKANTMEMLFEADEMMELAKKTEEENEIFIGNQNEKNYNEENDSDMMRYLDNPELMIKMLKQRKGI</sequence>
<accession>A0A6N3EG30</accession>
<name>A0A6N3EG30_9FIRM</name>
<evidence type="ECO:0000313" key="1">
    <source>
        <dbReference type="EMBL" id="VYU40000.1"/>
    </source>
</evidence>
<organism evidence="1">
    <name type="scientific">[Ruminococcus] torques</name>
    <dbReference type="NCBI Taxonomy" id="33039"/>
    <lineage>
        <taxon>Bacteria</taxon>
        <taxon>Bacillati</taxon>
        <taxon>Bacillota</taxon>
        <taxon>Clostridia</taxon>
        <taxon>Lachnospirales</taxon>
        <taxon>Lachnospiraceae</taxon>
        <taxon>Mediterraneibacter</taxon>
    </lineage>
</organism>
<proteinExistence type="predicted"/>
<gene>
    <name evidence="1" type="ORF">RTLFYP15_02313</name>
</gene>
<dbReference type="AlphaFoldDB" id="A0A6N3EG30"/>
<protein>
    <submittedName>
        <fullName evidence="1">Uncharacterized protein</fullName>
    </submittedName>
</protein>
<reference evidence="1" key="1">
    <citation type="submission" date="2019-11" db="EMBL/GenBank/DDBJ databases">
        <authorList>
            <person name="Feng L."/>
        </authorList>
    </citation>
    <scope>NUCLEOTIDE SEQUENCE</scope>
    <source>
        <strain evidence="1">RtorquesLFYP15</strain>
    </source>
</reference>
<dbReference type="RefSeq" id="WP_423248837.1">
    <property type="nucleotide sequence ID" value="NZ_CACRUQ010000021.1"/>
</dbReference>